<organism evidence="2 3">
    <name type="scientific">Myroides albus</name>
    <dbReference type="NCBI Taxonomy" id="2562892"/>
    <lineage>
        <taxon>Bacteria</taxon>
        <taxon>Pseudomonadati</taxon>
        <taxon>Bacteroidota</taxon>
        <taxon>Flavobacteriia</taxon>
        <taxon>Flavobacteriales</taxon>
        <taxon>Flavobacteriaceae</taxon>
        <taxon>Myroides</taxon>
    </lineage>
</organism>
<evidence type="ECO:0000259" key="1">
    <source>
        <dbReference type="Pfam" id="PF03358"/>
    </source>
</evidence>
<dbReference type="RefSeq" id="WP_155093078.1">
    <property type="nucleotide sequence ID" value="NZ_CP102754.1"/>
</dbReference>
<gene>
    <name evidence="2" type="ORF">GJV76_13175</name>
</gene>
<dbReference type="Gene3D" id="3.40.50.360">
    <property type="match status" value="1"/>
</dbReference>
<dbReference type="PANTHER" id="PTHR30543:SF21">
    <property type="entry name" value="NAD(P)H-DEPENDENT FMN REDUCTASE LOT6"/>
    <property type="match status" value="1"/>
</dbReference>
<dbReference type="GO" id="GO:0005829">
    <property type="term" value="C:cytosol"/>
    <property type="evidence" value="ECO:0007669"/>
    <property type="project" value="TreeGrafter"/>
</dbReference>
<accession>A0A6I3LL45</accession>
<reference evidence="2 3" key="1">
    <citation type="submission" date="2019-11" db="EMBL/GenBank/DDBJ databases">
        <title>Genome of Strain BIT-d1.</title>
        <authorList>
            <person name="Yang Y."/>
        </authorList>
    </citation>
    <scope>NUCLEOTIDE SEQUENCE [LARGE SCALE GENOMIC DNA]</scope>
    <source>
        <strain evidence="2 3">BIT-d1</strain>
    </source>
</reference>
<proteinExistence type="predicted"/>
<sequence>MKITAFAASNSSRSINLELVKNVASQFNKDQINLLDLNDFEMPIYSQDRNDKGIPEKATKFNEIMQQSDVIIISLAEHNGTFSTAFKNIFDWASRADMQVFKNKPMLLLSTSPGARAGMGVMQAAQSIFPYFGGNIKANFSLPSFHDNFKDGQIVNEQLKQQLESTLESFKQAL</sequence>
<evidence type="ECO:0000313" key="3">
    <source>
        <dbReference type="Proteomes" id="UP000438760"/>
    </source>
</evidence>
<evidence type="ECO:0000313" key="2">
    <source>
        <dbReference type="EMBL" id="MTG99073.1"/>
    </source>
</evidence>
<dbReference type="InterPro" id="IPR050712">
    <property type="entry name" value="NAD(P)H-dep_reductase"/>
</dbReference>
<comment type="caution">
    <text evidence="2">The sequence shown here is derived from an EMBL/GenBank/DDBJ whole genome shotgun (WGS) entry which is preliminary data.</text>
</comment>
<dbReference type="EMBL" id="WMJX01000041">
    <property type="protein sequence ID" value="MTG99073.1"/>
    <property type="molecule type" value="Genomic_DNA"/>
</dbReference>
<dbReference type="Pfam" id="PF03358">
    <property type="entry name" value="FMN_red"/>
    <property type="match status" value="1"/>
</dbReference>
<dbReference type="PANTHER" id="PTHR30543">
    <property type="entry name" value="CHROMATE REDUCTASE"/>
    <property type="match status" value="1"/>
</dbReference>
<dbReference type="InterPro" id="IPR029039">
    <property type="entry name" value="Flavoprotein-like_sf"/>
</dbReference>
<feature type="domain" description="NADPH-dependent FMN reductase-like" evidence="1">
    <location>
        <begin position="1"/>
        <end position="136"/>
    </location>
</feature>
<keyword evidence="3" id="KW-1185">Reference proteome</keyword>
<name>A0A6I3LL45_9FLAO</name>
<dbReference type="Proteomes" id="UP000438760">
    <property type="component" value="Unassembled WGS sequence"/>
</dbReference>
<dbReference type="OrthoDB" id="5767802at2"/>
<protein>
    <submittedName>
        <fullName evidence="2">NADPH-dependent FMN reductase</fullName>
    </submittedName>
</protein>
<dbReference type="InterPro" id="IPR005025">
    <property type="entry name" value="FMN_Rdtase-like_dom"/>
</dbReference>
<dbReference type="GO" id="GO:0010181">
    <property type="term" value="F:FMN binding"/>
    <property type="evidence" value="ECO:0007669"/>
    <property type="project" value="TreeGrafter"/>
</dbReference>
<dbReference type="AlphaFoldDB" id="A0A6I3LL45"/>
<dbReference type="GO" id="GO:0016491">
    <property type="term" value="F:oxidoreductase activity"/>
    <property type="evidence" value="ECO:0007669"/>
    <property type="project" value="InterPro"/>
</dbReference>
<dbReference type="SUPFAM" id="SSF52218">
    <property type="entry name" value="Flavoproteins"/>
    <property type="match status" value="1"/>
</dbReference>